<name>A0A420JBQ9_9PEZI</name>
<comment type="caution">
    <text evidence="1">The sequence shown here is derived from an EMBL/GenBank/DDBJ whole genome shotgun (WGS) entry which is preliminary data.</text>
</comment>
<proteinExistence type="predicted"/>
<gene>
    <name evidence="1" type="ORF">GcM1_135007</name>
</gene>
<protein>
    <submittedName>
        <fullName evidence="1">Uncharacterized protein</fullName>
    </submittedName>
</protein>
<reference evidence="1 2" key="1">
    <citation type="journal article" date="2018" name="BMC Genomics">
        <title>Comparative genome analyses reveal sequence features reflecting distinct modes of host-adaptation between dicot and monocot powdery mildew.</title>
        <authorList>
            <person name="Wu Y."/>
            <person name="Ma X."/>
            <person name="Pan Z."/>
            <person name="Kale S.D."/>
            <person name="Song Y."/>
            <person name="King H."/>
            <person name="Zhang Q."/>
            <person name="Presley C."/>
            <person name="Deng X."/>
            <person name="Wei C.I."/>
            <person name="Xiao S."/>
        </authorList>
    </citation>
    <scope>NUCLEOTIDE SEQUENCE [LARGE SCALE GENOMIC DNA]</scope>
    <source>
        <strain evidence="1">UMSG1</strain>
    </source>
</reference>
<evidence type="ECO:0000313" key="1">
    <source>
        <dbReference type="EMBL" id="RKF84234.1"/>
    </source>
</evidence>
<accession>A0A420JBQ9</accession>
<sequence length="51" mass="6091">MTKRFFLTDKVIQCKNLLAVSYGIFENEGMWVSDTQLIRREYDGNTILYRI</sequence>
<dbReference type="AlphaFoldDB" id="A0A420JBQ9"/>
<evidence type="ECO:0000313" key="2">
    <source>
        <dbReference type="Proteomes" id="UP000285326"/>
    </source>
</evidence>
<organism evidence="1 2">
    <name type="scientific">Golovinomyces cichoracearum</name>
    <dbReference type="NCBI Taxonomy" id="62708"/>
    <lineage>
        <taxon>Eukaryota</taxon>
        <taxon>Fungi</taxon>
        <taxon>Dikarya</taxon>
        <taxon>Ascomycota</taxon>
        <taxon>Pezizomycotina</taxon>
        <taxon>Leotiomycetes</taxon>
        <taxon>Erysiphales</taxon>
        <taxon>Erysiphaceae</taxon>
        <taxon>Golovinomyces</taxon>
    </lineage>
</organism>
<dbReference type="Proteomes" id="UP000285326">
    <property type="component" value="Unassembled WGS sequence"/>
</dbReference>
<dbReference type="EMBL" id="MCBS01013581">
    <property type="protein sequence ID" value="RKF84234.1"/>
    <property type="molecule type" value="Genomic_DNA"/>
</dbReference>